<dbReference type="CDD" id="cd15465">
    <property type="entry name" value="bS6_mito"/>
    <property type="match status" value="1"/>
</dbReference>
<dbReference type="InterPro" id="IPR035980">
    <property type="entry name" value="Ribosomal_bS6_sf"/>
</dbReference>
<dbReference type="GO" id="GO:0005763">
    <property type="term" value="C:mitochondrial small ribosomal subunit"/>
    <property type="evidence" value="ECO:0007669"/>
    <property type="project" value="TreeGrafter"/>
</dbReference>
<dbReference type="GO" id="GO:0006412">
    <property type="term" value="P:translation"/>
    <property type="evidence" value="ECO:0007669"/>
    <property type="project" value="InterPro"/>
</dbReference>
<protein>
    <submittedName>
        <fullName evidence="2">37S ribosomal protein Mrp17</fullName>
    </submittedName>
</protein>
<accession>A0A167XHL7</accession>
<evidence type="ECO:0000313" key="2">
    <source>
        <dbReference type="EMBL" id="KZZ90099.1"/>
    </source>
</evidence>
<organism evidence="2 3">
    <name type="scientific">Ascosphaera apis ARSEF 7405</name>
    <dbReference type="NCBI Taxonomy" id="392613"/>
    <lineage>
        <taxon>Eukaryota</taxon>
        <taxon>Fungi</taxon>
        <taxon>Dikarya</taxon>
        <taxon>Ascomycota</taxon>
        <taxon>Pezizomycotina</taxon>
        <taxon>Eurotiomycetes</taxon>
        <taxon>Eurotiomycetidae</taxon>
        <taxon>Onygenales</taxon>
        <taxon>Ascosphaeraceae</taxon>
        <taxon>Ascosphaera</taxon>
    </lineage>
</organism>
<dbReference type="GO" id="GO:0003735">
    <property type="term" value="F:structural constituent of ribosome"/>
    <property type="evidence" value="ECO:0007669"/>
    <property type="project" value="InterPro"/>
</dbReference>
<dbReference type="EMBL" id="AZGZ01000018">
    <property type="protein sequence ID" value="KZZ90099.1"/>
    <property type="molecule type" value="Genomic_DNA"/>
</dbReference>
<name>A0A167XHL7_9EURO</name>
<evidence type="ECO:0000313" key="3">
    <source>
        <dbReference type="Proteomes" id="UP000242877"/>
    </source>
</evidence>
<dbReference type="PANTHER" id="PTHR21011">
    <property type="entry name" value="MITOCHONDRIAL 28S RIBOSOMAL PROTEIN S6"/>
    <property type="match status" value="1"/>
</dbReference>
<keyword evidence="2" id="KW-0689">Ribosomal protein</keyword>
<dbReference type="Proteomes" id="UP000242877">
    <property type="component" value="Unassembled WGS sequence"/>
</dbReference>
<dbReference type="InterPro" id="IPR014717">
    <property type="entry name" value="Transl_elong_EF1B/ribsomal_bS6"/>
</dbReference>
<dbReference type="OrthoDB" id="10259681at2759"/>
<dbReference type="InterPro" id="IPR000529">
    <property type="entry name" value="Ribosomal_bS6"/>
</dbReference>
<evidence type="ECO:0000256" key="1">
    <source>
        <dbReference type="ARBA" id="ARBA00009512"/>
    </source>
</evidence>
<dbReference type="Pfam" id="PF01250">
    <property type="entry name" value="Ribosomal_S6"/>
    <property type="match status" value="1"/>
</dbReference>
<dbReference type="SUPFAM" id="SSF54995">
    <property type="entry name" value="Ribosomal protein S6"/>
    <property type="match status" value="1"/>
</dbReference>
<proteinExistence type="inferred from homology"/>
<dbReference type="VEuPathDB" id="FungiDB:AAP_04049"/>
<dbReference type="AlphaFoldDB" id="A0A167XHL7"/>
<keyword evidence="3" id="KW-1185">Reference proteome</keyword>
<keyword evidence="2" id="KW-0687">Ribonucleoprotein</keyword>
<dbReference type="GO" id="GO:0070181">
    <property type="term" value="F:small ribosomal subunit rRNA binding"/>
    <property type="evidence" value="ECO:0007669"/>
    <property type="project" value="TreeGrafter"/>
</dbReference>
<sequence length="107" mass="12293">MLYELIAVTVLRGGGVIRGYTNWGVFMLPKPTTKHQTRHTHGHHFIMRFDAPSEIQQQIRNTLSLNPRMIRFGVVKLGDRLDQIKDIGGTVPWIAEENESTLTKYFT</sequence>
<comment type="caution">
    <text evidence="2">The sequence shown here is derived from an EMBL/GenBank/DDBJ whole genome shotgun (WGS) entry which is preliminary data.</text>
</comment>
<gene>
    <name evidence="2" type="ORF">AAP_04049</name>
</gene>
<dbReference type="Gene3D" id="3.30.70.60">
    <property type="match status" value="1"/>
</dbReference>
<comment type="similarity">
    <text evidence="1">Belongs to the bacterial ribosomal protein bS6 family.</text>
</comment>
<reference evidence="2 3" key="1">
    <citation type="journal article" date="2016" name="Genome Biol. Evol.">
        <title>Divergent and convergent evolution of fungal pathogenicity.</title>
        <authorList>
            <person name="Shang Y."/>
            <person name="Xiao G."/>
            <person name="Zheng P."/>
            <person name="Cen K."/>
            <person name="Zhan S."/>
            <person name="Wang C."/>
        </authorList>
    </citation>
    <scope>NUCLEOTIDE SEQUENCE [LARGE SCALE GENOMIC DNA]</scope>
    <source>
        <strain evidence="2 3">ARSEF 7405</strain>
    </source>
</reference>
<dbReference type="PANTHER" id="PTHR21011:SF1">
    <property type="entry name" value="SMALL RIBOSOMAL SUBUNIT PROTEIN BS6M"/>
    <property type="match status" value="1"/>
</dbReference>